<keyword evidence="4" id="KW-0479">Metal-binding</keyword>
<reference evidence="10" key="1">
    <citation type="submission" date="2021-06" db="EMBL/GenBank/DDBJ databases">
        <authorList>
            <person name="Kallberg Y."/>
            <person name="Tangrot J."/>
            <person name="Rosling A."/>
        </authorList>
    </citation>
    <scope>NUCLEOTIDE SEQUENCE</scope>
    <source>
        <strain evidence="10">BR232B</strain>
    </source>
</reference>
<name>A0A9N9FGR4_9GLOM</name>
<evidence type="ECO:0000313" key="10">
    <source>
        <dbReference type="EMBL" id="CAG8534958.1"/>
    </source>
</evidence>
<dbReference type="InterPro" id="IPR013083">
    <property type="entry name" value="Znf_RING/FYVE/PHD"/>
</dbReference>
<dbReference type="PANTHER" id="PTHR11685">
    <property type="entry name" value="RBR FAMILY RING FINGER AND IBR DOMAIN-CONTAINING"/>
    <property type="match status" value="1"/>
</dbReference>
<evidence type="ECO:0000256" key="5">
    <source>
        <dbReference type="ARBA" id="ARBA00022737"/>
    </source>
</evidence>
<protein>
    <recommendedName>
        <fullName evidence="2">RBR-type E3 ubiquitin transferase</fullName>
        <ecNumber evidence="2">2.3.2.31</ecNumber>
    </recommendedName>
</protein>
<comment type="catalytic activity">
    <reaction evidence="1">
        <text>[E2 ubiquitin-conjugating enzyme]-S-ubiquitinyl-L-cysteine + [acceptor protein]-L-lysine = [E2 ubiquitin-conjugating enzyme]-L-cysteine + [acceptor protein]-N(6)-ubiquitinyl-L-lysine.</text>
        <dbReference type="EC" id="2.3.2.31"/>
    </reaction>
</comment>
<dbReference type="InterPro" id="IPR031127">
    <property type="entry name" value="E3_UB_ligase_RBR"/>
</dbReference>
<evidence type="ECO:0000256" key="6">
    <source>
        <dbReference type="ARBA" id="ARBA00022771"/>
    </source>
</evidence>
<dbReference type="PROSITE" id="PS51873">
    <property type="entry name" value="TRIAD"/>
    <property type="match status" value="1"/>
</dbReference>
<dbReference type="SMART" id="SM00647">
    <property type="entry name" value="IBR"/>
    <property type="match status" value="2"/>
</dbReference>
<dbReference type="OrthoDB" id="1431934at2759"/>
<dbReference type="Pfam" id="PF22191">
    <property type="entry name" value="IBR_1"/>
    <property type="match status" value="1"/>
</dbReference>
<keyword evidence="5" id="KW-0677">Repeat</keyword>
<feature type="domain" description="RING-type" evidence="9">
    <location>
        <begin position="3"/>
        <end position="216"/>
    </location>
</feature>
<comment type="caution">
    <text evidence="10">The sequence shown here is derived from an EMBL/GenBank/DDBJ whole genome shotgun (WGS) entry which is preliminary data.</text>
</comment>
<dbReference type="GO" id="GO:0061630">
    <property type="term" value="F:ubiquitin protein ligase activity"/>
    <property type="evidence" value="ECO:0007669"/>
    <property type="project" value="UniProtKB-EC"/>
</dbReference>
<keyword evidence="8" id="KW-0862">Zinc</keyword>
<dbReference type="Pfam" id="PF01485">
    <property type="entry name" value="IBR"/>
    <property type="match status" value="1"/>
</dbReference>
<keyword evidence="6" id="KW-0863">Zinc-finger</keyword>
<evidence type="ECO:0000256" key="2">
    <source>
        <dbReference type="ARBA" id="ARBA00012251"/>
    </source>
</evidence>
<accession>A0A9N9FGR4</accession>
<dbReference type="AlphaFoldDB" id="A0A9N9FGR4"/>
<keyword evidence="7" id="KW-0833">Ubl conjugation pathway</keyword>
<dbReference type="CDD" id="cd20335">
    <property type="entry name" value="BRcat_RBR"/>
    <property type="match status" value="1"/>
</dbReference>
<evidence type="ECO:0000256" key="1">
    <source>
        <dbReference type="ARBA" id="ARBA00001798"/>
    </source>
</evidence>
<evidence type="ECO:0000259" key="9">
    <source>
        <dbReference type="PROSITE" id="PS51873"/>
    </source>
</evidence>
<dbReference type="EMBL" id="CAJVPI010000437">
    <property type="protein sequence ID" value="CAG8534958.1"/>
    <property type="molecule type" value="Genomic_DNA"/>
</dbReference>
<evidence type="ECO:0000256" key="8">
    <source>
        <dbReference type="ARBA" id="ARBA00022833"/>
    </source>
</evidence>
<dbReference type="EC" id="2.3.2.31" evidence="2"/>
<dbReference type="InterPro" id="IPR017907">
    <property type="entry name" value="Znf_RING_CS"/>
</dbReference>
<proteinExistence type="predicted"/>
<evidence type="ECO:0000313" key="11">
    <source>
        <dbReference type="Proteomes" id="UP000789739"/>
    </source>
</evidence>
<keyword evidence="3" id="KW-0808">Transferase</keyword>
<dbReference type="InterPro" id="IPR044066">
    <property type="entry name" value="TRIAD_supradom"/>
</dbReference>
<dbReference type="Gene3D" id="3.30.40.10">
    <property type="entry name" value="Zinc/RING finger domain, C3HC4 (zinc finger)"/>
    <property type="match status" value="1"/>
</dbReference>
<dbReference type="GO" id="GO:0008270">
    <property type="term" value="F:zinc ion binding"/>
    <property type="evidence" value="ECO:0007669"/>
    <property type="project" value="UniProtKB-KW"/>
</dbReference>
<evidence type="ECO:0000256" key="7">
    <source>
        <dbReference type="ARBA" id="ARBA00022786"/>
    </source>
</evidence>
<dbReference type="PROSITE" id="PS00518">
    <property type="entry name" value="ZF_RING_1"/>
    <property type="match status" value="1"/>
</dbReference>
<dbReference type="SUPFAM" id="SSF57850">
    <property type="entry name" value="RING/U-box"/>
    <property type="match status" value="3"/>
</dbReference>
<dbReference type="Gene3D" id="1.20.120.1750">
    <property type="match status" value="1"/>
</dbReference>
<evidence type="ECO:0000256" key="3">
    <source>
        <dbReference type="ARBA" id="ARBA00022679"/>
    </source>
</evidence>
<gene>
    <name evidence="10" type="ORF">PBRASI_LOCUS4298</name>
</gene>
<dbReference type="InterPro" id="IPR002867">
    <property type="entry name" value="IBR_dom"/>
</dbReference>
<sequence>MSNNEHCLICRSASETDLVKASSGCDHADSCKSCLEKHIESQCNTKVALQVTCPKPSCRKELGYHDIRKLAQKQLFERYDNLLLRHAIRKLPDFRWCKVANCGWGQEHTTGDDEPVMTCHACNAKSCFTHDVPWHTNMTCDEFDESLKKGDNATRVYYEQHTKSCPECKEAIEKNDGCDHMTCRCGHEFCWLCLSPFRKISRYGNHHHERTCQYYADYTPESDEADFELMEEEDV</sequence>
<keyword evidence="11" id="KW-1185">Reference proteome</keyword>
<evidence type="ECO:0000256" key="4">
    <source>
        <dbReference type="ARBA" id="ARBA00022723"/>
    </source>
</evidence>
<organism evidence="10 11">
    <name type="scientific">Paraglomus brasilianum</name>
    <dbReference type="NCBI Taxonomy" id="144538"/>
    <lineage>
        <taxon>Eukaryota</taxon>
        <taxon>Fungi</taxon>
        <taxon>Fungi incertae sedis</taxon>
        <taxon>Mucoromycota</taxon>
        <taxon>Glomeromycotina</taxon>
        <taxon>Glomeromycetes</taxon>
        <taxon>Paraglomerales</taxon>
        <taxon>Paraglomeraceae</taxon>
        <taxon>Paraglomus</taxon>
    </lineage>
</organism>
<dbReference type="Proteomes" id="UP000789739">
    <property type="component" value="Unassembled WGS sequence"/>
</dbReference>
<dbReference type="GO" id="GO:0016567">
    <property type="term" value="P:protein ubiquitination"/>
    <property type="evidence" value="ECO:0007669"/>
    <property type="project" value="InterPro"/>
</dbReference>